<evidence type="ECO:0000313" key="2">
    <source>
        <dbReference type="Proteomes" id="UP000037773"/>
    </source>
</evidence>
<dbReference type="OrthoDB" id="4262249at2"/>
<proteinExistence type="predicted"/>
<organism evidence="1 2">
    <name type="scientific">Streptomyces caelestis</name>
    <dbReference type="NCBI Taxonomy" id="36816"/>
    <lineage>
        <taxon>Bacteria</taxon>
        <taxon>Bacillati</taxon>
        <taxon>Actinomycetota</taxon>
        <taxon>Actinomycetes</taxon>
        <taxon>Kitasatosporales</taxon>
        <taxon>Streptomycetaceae</taxon>
        <taxon>Streptomyces</taxon>
    </lineage>
</organism>
<dbReference type="AlphaFoldDB" id="A0A0M9X9F8"/>
<dbReference type="Proteomes" id="UP000037773">
    <property type="component" value="Unassembled WGS sequence"/>
</dbReference>
<dbReference type="EMBL" id="LGCN01000120">
    <property type="protein sequence ID" value="KOT40560.1"/>
    <property type="molecule type" value="Genomic_DNA"/>
</dbReference>
<dbReference type="PATRIC" id="fig|36816.3.peg.2694"/>
<name>A0A0M9X9F8_9ACTN</name>
<protein>
    <submittedName>
        <fullName evidence="1">Uncharacterized protein</fullName>
    </submittedName>
</protein>
<sequence length="61" mass="6967">MRVVIQAVSDRLLEKVAPRAAASAVSCWQYECIPYSGCAQKKAYWAYDPCNDRDYKKWCGC</sequence>
<keyword evidence="2" id="KW-1185">Reference proteome</keyword>
<gene>
    <name evidence="1" type="ORF">ADK41_12515</name>
</gene>
<comment type="caution">
    <text evidence="1">The sequence shown here is derived from an EMBL/GenBank/DDBJ whole genome shotgun (WGS) entry which is preliminary data.</text>
</comment>
<reference evidence="1 2" key="1">
    <citation type="submission" date="2015-07" db="EMBL/GenBank/DDBJ databases">
        <authorList>
            <person name="Noorani M."/>
        </authorList>
    </citation>
    <scope>NUCLEOTIDE SEQUENCE [LARGE SCALE GENOMIC DNA]</scope>
    <source>
        <strain evidence="1 2">NRRL B-24567</strain>
    </source>
</reference>
<evidence type="ECO:0000313" key="1">
    <source>
        <dbReference type="EMBL" id="KOT40560.1"/>
    </source>
</evidence>
<accession>A0A0M9X9F8</accession>
<dbReference type="RefSeq" id="WP_030824362.1">
    <property type="nucleotide sequence ID" value="NZ_JBFBKA010000001.1"/>
</dbReference>